<organism evidence="11">
    <name type="scientific">freshwater metagenome</name>
    <dbReference type="NCBI Taxonomy" id="449393"/>
    <lineage>
        <taxon>unclassified sequences</taxon>
        <taxon>metagenomes</taxon>
        <taxon>ecological metagenomes</taxon>
    </lineage>
</organism>
<sequence>MFLPIGAELPRRTACLGHCSGHRLQEMTEPETKHRGLAGEEIPEGEDRLLTAPNAITLVRLLCIPIFIWLLYGPGNYLAAAVLLAALGATDWVDGYVARRFGQVSNFGKMFDPTVDRLLMIVGIIGIMLLGLKIDYFYIFAWIVVIREIVLSVFVAGTVLLGAKRMDVTWVGKCGTFAMMTAFPAFLASADESLAGTWQQTALLVIAWCAAIPGLVCSMIAFFGYFPKGIIALREGRAQRAGSANAPSPTESR</sequence>
<evidence type="ECO:0000256" key="9">
    <source>
        <dbReference type="ARBA" id="ARBA00023264"/>
    </source>
</evidence>
<evidence type="ECO:0000313" key="11">
    <source>
        <dbReference type="EMBL" id="CAB4821220.1"/>
    </source>
</evidence>
<dbReference type="PROSITE" id="PS00379">
    <property type="entry name" value="CDP_ALCOHOL_P_TRANSF"/>
    <property type="match status" value="1"/>
</dbReference>
<dbReference type="EMBL" id="CAFAAQ010000209">
    <property type="protein sequence ID" value="CAB4821220.1"/>
    <property type="molecule type" value="Genomic_DNA"/>
</dbReference>
<feature type="transmembrane region" description="Helical" evidence="10">
    <location>
        <begin position="202"/>
        <end position="226"/>
    </location>
</feature>
<feature type="transmembrane region" description="Helical" evidence="10">
    <location>
        <begin position="78"/>
        <end position="97"/>
    </location>
</feature>
<evidence type="ECO:0000256" key="3">
    <source>
        <dbReference type="ARBA" id="ARBA00022679"/>
    </source>
</evidence>
<keyword evidence="8" id="KW-0594">Phospholipid biosynthesis</keyword>
<dbReference type="Gene3D" id="1.20.120.1760">
    <property type="match status" value="1"/>
</dbReference>
<dbReference type="InterPro" id="IPR000462">
    <property type="entry name" value="CDP-OH_P_trans"/>
</dbReference>
<keyword evidence="4 10" id="KW-0812">Transmembrane</keyword>
<proteinExistence type="predicted"/>
<dbReference type="PANTHER" id="PTHR14269">
    <property type="entry name" value="CDP-DIACYLGLYCEROL--GLYCEROL-3-PHOSPHATE 3-PHOSPHATIDYLTRANSFERASE-RELATED"/>
    <property type="match status" value="1"/>
</dbReference>
<evidence type="ECO:0000256" key="2">
    <source>
        <dbReference type="ARBA" id="ARBA00022516"/>
    </source>
</evidence>
<keyword evidence="3" id="KW-0808">Transferase</keyword>
<dbReference type="GO" id="GO:0046474">
    <property type="term" value="P:glycerophospholipid biosynthetic process"/>
    <property type="evidence" value="ECO:0007669"/>
    <property type="project" value="TreeGrafter"/>
</dbReference>
<protein>
    <submittedName>
        <fullName evidence="11">Unannotated protein</fullName>
    </submittedName>
</protein>
<evidence type="ECO:0000256" key="10">
    <source>
        <dbReference type="SAM" id="Phobius"/>
    </source>
</evidence>
<evidence type="ECO:0000256" key="6">
    <source>
        <dbReference type="ARBA" id="ARBA00023098"/>
    </source>
</evidence>
<feature type="transmembrane region" description="Helical" evidence="10">
    <location>
        <begin position="170"/>
        <end position="190"/>
    </location>
</feature>
<reference evidence="11" key="1">
    <citation type="submission" date="2020-05" db="EMBL/GenBank/DDBJ databases">
        <authorList>
            <person name="Chiriac C."/>
            <person name="Salcher M."/>
            <person name="Ghai R."/>
            <person name="Kavagutti S V."/>
        </authorList>
    </citation>
    <scope>NUCLEOTIDE SEQUENCE</scope>
</reference>
<evidence type="ECO:0000256" key="5">
    <source>
        <dbReference type="ARBA" id="ARBA00022989"/>
    </source>
</evidence>
<dbReference type="PANTHER" id="PTHR14269:SF62">
    <property type="entry name" value="CDP-DIACYLGLYCEROL--GLYCEROL-3-PHOSPHATE 3-PHOSPHATIDYLTRANSFERASE 1, CHLOROPLASTIC"/>
    <property type="match status" value="1"/>
</dbReference>
<keyword evidence="2" id="KW-0444">Lipid biosynthesis</keyword>
<keyword evidence="5 10" id="KW-1133">Transmembrane helix</keyword>
<dbReference type="InterPro" id="IPR050324">
    <property type="entry name" value="CDP-alcohol_PTase-I"/>
</dbReference>
<evidence type="ECO:0000256" key="8">
    <source>
        <dbReference type="ARBA" id="ARBA00023209"/>
    </source>
</evidence>
<name>A0A6J6ZHI3_9ZZZZ</name>
<evidence type="ECO:0000256" key="1">
    <source>
        <dbReference type="ARBA" id="ARBA00004141"/>
    </source>
</evidence>
<keyword evidence="7 10" id="KW-0472">Membrane</keyword>
<feature type="transmembrane region" description="Helical" evidence="10">
    <location>
        <begin position="118"/>
        <end position="134"/>
    </location>
</feature>
<comment type="subcellular location">
    <subcellularLocation>
        <location evidence="1">Membrane</location>
        <topology evidence="1">Multi-pass membrane protein</topology>
    </subcellularLocation>
</comment>
<dbReference type="Pfam" id="PF01066">
    <property type="entry name" value="CDP-OH_P_transf"/>
    <property type="match status" value="1"/>
</dbReference>
<keyword evidence="9" id="KW-1208">Phospholipid metabolism</keyword>
<keyword evidence="6" id="KW-0443">Lipid metabolism</keyword>
<dbReference type="AlphaFoldDB" id="A0A6J6ZHI3"/>
<dbReference type="GO" id="GO:0016780">
    <property type="term" value="F:phosphotransferase activity, for other substituted phosphate groups"/>
    <property type="evidence" value="ECO:0007669"/>
    <property type="project" value="InterPro"/>
</dbReference>
<dbReference type="GO" id="GO:0016020">
    <property type="term" value="C:membrane"/>
    <property type="evidence" value="ECO:0007669"/>
    <property type="project" value="UniProtKB-SubCell"/>
</dbReference>
<dbReference type="InterPro" id="IPR048254">
    <property type="entry name" value="CDP_ALCOHOL_P_TRANSF_CS"/>
</dbReference>
<gene>
    <name evidence="11" type="ORF">UFOPK3046_01745</name>
</gene>
<feature type="transmembrane region" description="Helical" evidence="10">
    <location>
        <begin position="140"/>
        <end position="163"/>
    </location>
</feature>
<accession>A0A6J6ZHI3</accession>
<evidence type="ECO:0000256" key="4">
    <source>
        <dbReference type="ARBA" id="ARBA00022692"/>
    </source>
</evidence>
<evidence type="ECO:0000256" key="7">
    <source>
        <dbReference type="ARBA" id="ARBA00023136"/>
    </source>
</evidence>
<dbReference type="InterPro" id="IPR043130">
    <property type="entry name" value="CDP-OH_PTrfase_TM_dom"/>
</dbReference>